<proteinExistence type="predicted"/>
<comment type="caution">
    <text evidence="1">The sequence shown here is derived from an EMBL/GenBank/DDBJ whole genome shotgun (WGS) entry which is preliminary data.</text>
</comment>
<name>A0ACC0C6R7_CATRO</name>
<evidence type="ECO:0000313" key="2">
    <source>
        <dbReference type="Proteomes" id="UP001060085"/>
    </source>
</evidence>
<reference evidence="2" key="1">
    <citation type="journal article" date="2023" name="Nat. Plants">
        <title>Single-cell RNA sequencing provides a high-resolution roadmap for understanding the multicellular compartmentation of specialized metabolism.</title>
        <authorList>
            <person name="Sun S."/>
            <person name="Shen X."/>
            <person name="Li Y."/>
            <person name="Li Y."/>
            <person name="Wang S."/>
            <person name="Li R."/>
            <person name="Zhang H."/>
            <person name="Shen G."/>
            <person name="Guo B."/>
            <person name="Wei J."/>
            <person name="Xu J."/>
            <person name="St-Pierre B."/>
            <person name="Chen S."/>
            <person name="Sun C."/>
        </authorList>
    </citation>
    <scope>NUCLEOTIDE SEQUENCE [LARGE SCALE GENOMIC DNA]</scope>
</reference>
<dbReference type="Proteomes" id="UP001060085">
    <property type="component" value="Linkage Group LG01"/>
</dbReference>
<sequence>MKVNTYLIVTRYLSSGTSNRRLYVILGCERGGANKQRTKPRVDDEEEEVQVKRRGPYRTKKCGCPFKVKGEQMAMCENWQLFIHVGRHNHVIGLYNHGHSQAAKLIEEQLIHIEQFRKSHNPPRNILQFFREKNVDCAVRYVCQKIYYIVAKIKKDRMQGRKTVEEVFCLSAQRGYTVFYRNCEDNNLLSDIVVAHLTSIQKMRTWPYVQYAIVGSRRDDRLATTYRWVFQKIKHLYFSNAMSTENEQDVNAHESMAIITDRESGLMPVIN</sequence>
<gene>
    <name evidence="1" type="ORF">M9H77_01774</name>
</gene>
<dbReference type="EMBL" id="CM044701">
    <property type="protein sequence ID" value="KAI5680547.1"/>
    <property type="molecule type" value="Genomic_DNA"/>
</dbReference>
<keyword evidence="2" id="KW-1185">Reference proteome</keyword>
<accession>A0ACC0C6R7</accession>
<protein>
    <submittedName>
        <fullName evidence="1">Uncharacterized protein</fullName>
    </submittedName>
</protein>
<organism evidence="1 2">
    <name type="scientific">Catharanthus roseus</name>
    <name type="common">Madagascar periwinkle</name>
    <name type="synonym">Vinca rosea</name>
    <dbReference type="NCBI Taxonomy" id="4058"/>
    <lineage>
        <taxon>Eukaryota</taxon>
        <taxon>Viridiplantae</taxon>
        <taxon>Streptophyta</taxon>
        <taxon>Embryophyta</taxon>
        <taxon>Tracheophyta</taxon>
        <taxon>Spermatophyta</taxon>
        <taxon>Magnoliopsida</taxon>
        <taxon>eudicotyledons</taxon>
        <taxon>Gunneridae</taxon>
        <taxon>Pentapetalae</taxon>
        <taxon>asterids</taxon>
        <taxon>lamiids</taxon>
        <taxon>Gentianales</taxon>
        <taxon>Apocynaceae</taxon>
        <taxon>Rauvolfioideae</taxon>
        <taxon>Vinceae</taxon>
        <taxon>Catharanthinae</taxon>
        <taxon>Catharanthus</taxon>
    </lineage>
</organism>
<evidence type="ECO:0000313" key="1">
    <source>
        <dbReference type="EMBL" id="KAI5680547.1"/>
    </source>
</evidence>